<proteinExistence type="predicted"/>
<dbReference type="GO" id="GO:0005655">
    <property type="term" value="C:nucleolar ribonuclease P complex"/>
    <property type="evidence" value="ECO:0007669"/>
    <property type="project" value="TreeGrafter"/>
</dbReference>
<dbReference type="OrthoDB" id="20109at2759"/>
<dbReference type="AlphaFoldDB" id="A0A2T2P897"/>
<dbReference type="GO" id="GO:0000172">
    <property type="term" value="C:ribonuclease MRP complex"/>
    <property type="evidence" value="ECO:0007669"/>
    <property type="project" value="TreeGrafter"/>
</dbReference>
<dbReference type="GO" id="GO:0005829">
    <property type="term" value="C:cytosol"/>
    <property type="evidence" value="ECO:0007669"/>
    <property type="project" value="TreeGrafter"/>
</dbReference>
<dbReference type="GO" id="GO:0008033">
    <property type="term" value="P:tRNA processing"/>
    <property type="evidence" value="ECO:0007669"/>
    <property type="project" value="InterPro"/>
</dbReference>
<feature type="compositionally biased region" description="Basic residues" evidence="1">
    <location>
        <begin position="50"/>
        <end position="66"/>
    </location>
</feature>
<reference evidence="2 3" key="1">
    <citation type="journal article" date="2018" name="Front. Microbiol.">
        <title>Genome-Wide Analysis of Corynespora cassiicola Leaf Fall Disease Putative Effectors.</title>
        <authorList>
            <person name="Lopez D."/>
            <person name="Ribeiro S."/>
            <person name="Label P."/>
            <person name="Fumanal B."/>
            <person name="Venisse J.S."/>
            <person name="Kohler A."/>
            <person name="de Oliveira R.R."/>
            <person name="Labutti K."/>
            <person name="Lipzen A."/>
            <person name="Lail K."/>
            <person name="Bauer D."/>
            <person name="Ohm R.A."/>
            <person name="Barry K.W."/>
            <person name="Spatafora J."/>
            <person name="Grigoriev I.V."/>
            <person name="Martin F.M."/>
            <person name="Pujade-Renaud V."/>
        </authorList>
    </citation>
    <scope>NUCLEOTIDE SEQUENCE [LARGE SCALE GENOMIC DNA]</scope>
    <source>
        <strain evidence="2 3">Philippines</strain>
    </source>
</reference>
<dbReference type="GO" id="GO:0034965">
    <property type="term" value="P:intronic box C/D snoRNA processing"/>
    <property type="evidence" value="ECO:0007669"/>
    <property type="project" value="TreeGrafter"/>
</dbReference>
<dbReference type="PANTHER" id="PTHR28272">
    <property type="entry name" value="RIBONUCLEASES P/MRP PROTEIN SUBUNIT POP3"/>
    <property type="match status" value="1"/>
</dbReference>
<dbReference type="PANTHER" id="PTHR28272:SF1">
    <property type="entry name" value="RIBONUCLEASES P_MRP PROTEIN SUBUNIT POP3"/>
    <property type="match status" value="1"/>
</dbReference>
<dbReference type="EMBL" id="KZ678128">
    <property type="protein sequence ID" value="PSN73882.1"/>
    <property type="molecule type" value="Genomic_DNA"/>
</dbReference>
<sequence length="288" mass="30324">MAPATKKIPKPVFKTADPYTATTWPEISHDDQHDILELLCSLLEPLGHHRKTHIQPSRGKKRKRNAKVAAAAAAQDPASGAEDADMADAPPPPPELSRHVLVGLNSVTRHLEALAAKSAPPTMKGLHAPSSASKPGEPTPPDQKTAAVENTPSHRSVETKGDPAQSTPIPAPELRSLSLVIIPHPAPQTSPVYAHLPTLLHLSALPPSPQTAADNPTRLVPLQSSSESRLAEALHIPRVGAIGILADAPGTMGLVDYVRERVGPTQCRWVDEALNGGWGGVKVSSSAA</sequence>
<feature type="region of interest" description="Disordered" evidence="1">
    <location>
        <begin position="50"/>
        <end position="98"/>
    </location>
</feature>
<protein>
    <submittedName>
        <fullName evidence="2">Uncharacterized protein</fullName>
    </submittedName>
</protein>
<evidence type="ECO:0000313" key="2">
    <source>
        <dbReference type="EMBL" id="PSN73882.1"/>
    </source>
</evidence>
<dbReference type="GO" id="GO:0006364">
    <property type="term" value="P:rRNA processing"/>
    <property type="evidence" value="ECO:0007669"/>
    <property type="project" value="InterPro"/>
</dbReference>
<evidence type="ECO:0000256" key="1">
    <source>
        <dbReference type="SAM" id="MobiDB-lite"/>
    </source>
</evidence>
<dbReference type="STRING" id="1448308.A0A2T2P897"/>
<gene>
    <name evidence="2" type="ORF">BS50DRAFT_566807</name>
</gene>
<dbReference type="Proteomes" id="UP000240883">
    <property type="component" value="Unassembled WGS sequence"/>
</dbReference>
<evidence type="ECO:0000313" key="3">
    <source>
        <dbReference type="Proteomes" id="UP000240883"/>
    </source>
</evidence>
<feature type="region of interest" description="Disordered" evidence="1">
    <location>
        <begin position="116"/>
        <end position="170"/>
    </location>
</feature>
<dbReference type="GO" id="GO:0000171">
    <property type="term" value="F:ribonuclease MRP activity"/>
    <property type="evidence" value="ECO:0007669"/>
    <property type="project" value="TreeGrafter"/>
</dbReference>
<dbReference type="GO" id="GO:0004526">
    <property type="term" value="F:ribonuclease P activity"/>
    <property type="evidence" value="ECO:0007669"/>
    <property type="project" value="TreeGrafter"/>
</dbReference>
<dbReference type="InterPro" id="IPR013241">
    <property type="entry name" value="RNase_P_Pop3"/>
</dbReference>
<feature type="compositionally biased region" description="Low complexity" evidence="1">
    <location>
        <begin position="67"/>
        <end position="81"/>
    </location>
</feature>
<name>A0A2T2P897_CORCC</name>
<organism evidence="2 3">
    <name type="scientific">Corynespora cassiicola Philippines</name>
    <dbReference type="NCBI Taxonomy" id="1448308"/>
    <lineage>
        <taxon>Eukaryota</taxon>
        <taxon>Fungi</taxon>
        <taxon>Dikarya</taxon>
        <taxon>Ascomycota</taxon>
        <taxon>Pezizomycotina</taxon>
        <taxon>Dothideomycetes</taxon>
        <taxon>Pleosporomycetidae</taxon>
        <taxon>Pleosporales</taxon>
        <taxon>Corynesporascaceae</taxon>
        <taxon>Corynespora</taxon>
    </lineage>
</organism>
<accession>A0A2T2P897</accession>
<keyword evidence="3" id="KW-1185">Reference proteome</keyword>